<reference evidence="1 2" key="1">
    <citation type="submission" date="2017-10" db="EMBL/GenBank/DDBJ databases">
        <title>Draft genome of Longibacter Salinarum.</title>
        <authorList>
            <person name="Goh K.M."/>
            <person name="Shamsir M.S."/>
            <person name="Lim S.W."/>
        </authorList>
    </citation>
    <scope>NUCLEOTIDE SEQUENCE [LARGE SCALE GENOMIC DNA]</scope>
    <source>
        <strain evidence="1 2">KCTC 52045</strain>
    </source>
</reference>
<proteinExistence type="predicted"/>
<name>A0A2A8CZ82_9BACT</name>
<sequence length="157" mass="16935">MVSLSGRGACVGIPVLVLLLIAWPTDAIAQRQIGALGVGGQAGLPGGASVKLYREDSIAYDLLVSTDLDDRAVLYLHRVWEQPIPESPLWIYFGPGLIGGAEQLTTEPAPILGVSSIGGLNFYAEHFEVFLQIIPRFQVQPDVKPRIGGSVGLRYYF</sequence>
<dbReference type="EMBL" id="PDEQ01000003">
    <property type="protein sequence ID" value="PEN13913.1"/>
    <property type="molecule type" value="Genomic_DNA"/>
</dbReference>
<dbReference type="Proteomes" id="UP000220102">
    <property type="component" value="Unassembled WGS sequence"/>
</dbReference>
<dbReference type="AlphaFoldDB" id="A0A2A8CZ82"/>
<comment type="caution">
    <text evidence="1">The sequence shown here is derived from an EMBL/GenBank/DDBJ whole genome shotgun (WGS) entry which is preliminary data.</text>
</comment>
<evidence type="ECO:0000313" key="1">
    <source>
        <dbReference type="EMBL" id="PEN13913.1"/>
    </source>
</evidence>
<keyword evidence="2" id="KW-1185">Reference proteome</keyword>
<accession>A0A2A8CZ82</accession>
<gene>
    <name evidence="1" type="ORF">CRI94_07605</name>
</gene>
<evidence type="ECO:0000313" key="2">
    <source>
        <dbReference type="Proteomes" id="UP000220102"/>
    </source>
</evidence>
<protein>
    <submittedName>
        <fullName evidence="1">RNA polymerase subunit sigma-54</fullName>
    </submittedName>
</protein>
<organism evidence="1 2">
    <name type="scientific">Longibacter salinarum</name>
    <dbReference type="NCBI Taxonomy" id="1850348"/>
    <lineage>
        <taxon>Bacteria</taxon>
        <taxon>Pseudomonadati</taxon>
        <taxon>Rhodothermota</taxon>
        <taxon>Rhodothermia</taxon>
        <taxon>Rhodothermales</taxon>
        <taxon>Salisaetaceae</taxon>
        <taxon>Longibacter</taxon>
    </lineage>
</organism>